<dbReference type="InterPro" id="IPR011583">
    <property type="entry name" value="Chitinase_II/V-like_cat"/>
</dbReference>
<dbReference type="EMBL" id="CAXLJM020000051">
    <property type="protein sequence ID" value="CAL8115009.1"/>
    <property type="molecule type" value="Genomic_DNA"/>
</dbReference>
<protein>
    <recommendedName>
        <fullName evidence="2">Chitinase domain-containing protein 1</fullName>
    </recommendedName>
</protein>
<evidence type="ECO:0000256" key="2">
    <source>
        <dbReference type="ARBA" id="ARBA00040976"/>
    </source>
</evidence>
<dbReference type="Gene3D" id="3.20.20.80">
    <property type="entry name" value="Glycosidases"/>
    <property type="match status" value="1"/>
</dbReference>
<accession>A0ABP1R328</accession>
<evidence type="ECO:0000259" key="4">
    <source>
        <dbReference type="PROSITE" id="PS51910"/>
    </source>
</evidence>
<name>A0ABP1R328_9HEXA</name>
<comment type="similarity">
    <text evidence="1">Belongs to the glycosyl hydrolase 18 family.</text>
</comment>
<dbReference type="Gene3D" id="3.10.50.10">
    <property type="match status" value="1"/>
</dbReference>
<dbReference type="PANTHER" id="PTHR46066:SF2">
    <property type="entry name" value="CHITINASE DOMAIN-CONTAINING PROTEIN 1"/>
    <property type="match status" value="1"/>
</dbReference>
<dbReference type="SMART" id="SM00636">
    <property type="entry name" value="Glyco_18"/>
    <property type="match status" value="1"/>
</dbReference>
<dbReference type="CDD" id="cd02876">
    <property type="entry name" value="GH18_SI-CLP"/>
    <property type="match status" value="1"/>
</dbReference>
<dbReference type="SUPFAM" id="SSF51445">
    <property type="entry name" value="(Trans)glycosidases"/>
    <property type="match status" value="1"/>
</dbReference>
<sequence>MWPLHRKPYTLLLTIVVLIIPLTFGTITPSDKKAKQKDPAGSPSFKKGPIAENVVERGLVTKSPSPFDIIYESSAYCKKTSERNVTRPVLGYVTPWNNHGYDVAKTFSNKFTMISPVWLQVKRKPAGTYYMAGTHDIDHEWVREVRKRGKRSGVKIVPRVLFDGWTSDDFYALFTSGTEPKELTKTLVTSLKAYKFDGVTLEVWSQLGGQARKALQMLVKLLGEALNKAGLTFILVIPPPLTNQGKPGMIEHEDLKAMYSSVDYFSIMTYDYSSPERPGANSPIKWIQKCIETLTPAKSDREKFLIGLNFYGYQYTSTGGHPIFGNEYLETLSKAKTIEWSEDVEEHFFEVKDKDGKRTIFYPTLMSIRRRIKLAEELGCGLAIWELGQGLDYFYDLL</sequence>
<evidence type="ECO:0000256" key="3">
    <source>
        <dbReference type="SAM" id="SignalP"/>
    </source>
</evidence>
<gene>
    <name evidence="5" type="ORF">ODALV1_LOCUS16697</name>
</gene>
<dbReference type="Proteomes" id="UP001642540">
    <property type="component" value="Unassembled WGS sequence"/>
</dbReference>
<dbReference type="PROSITE" id="PS51910">
    <property type="entry name" value="GH18_2"/>
    <property type="match status" value="1"/>
</dbReference>
<dbReference type="InterPro" id="IPR029070">
    <property type="entry name" value="Chitinase_insertion_sf"/>
</dbReference>
<reference evidence="5 6" key="1">
    <citation type="submission" date="2024-08" db="EMBL/GenBank/DDBJ databases">
        <authorList>
            <person name="Cucini C."/>
            <person name="Frati F."/>
        </authorList>
    </citation>
    <scope>NUCLEOTIDE SEQUENCE [LARGE SCALE GENOMIC DNA]</scope>
</reference>
<keyword evidence="6" id="KW-1185">Reference proteome</keyword>
<evidence type="ECO:0000256" key="1">
    <source>
        <dbReference type="ARBA" id="ARBA00009336"/>
    </source>
</evidence>
<dbReference type="InterPro" id="IPR001223">
    <property type="entry name" value="Glyco_hydro18_cat"/>
</dbReference>
<feature type="domain" description="GH18" evidence="4">
    <location>
        <begin position="87"/>
        <end position="398"/>
    </location>
</feature>
<dbReference type="Pfam" id="PF00704">
    <property type="entry name" value="Glyco_hydro_18"/>
    <property type="match status" value="1"/>
</dbReference>
<dbReference type="InterPro" id="IPR017853">
    <property type="entry name" value="GH"/>
</dbReference>
<feature type="signal peptide" evidence="3">
    <location>
        <begin position="1"/>
        <end position="25"/>
    </location>
</feature>
<evidence type="ECO:0000313" key="6">
    <source>
        <dbReference type="Proteomes" id="UP001642540"/>
    </source>
</evidence>
<dbReference type="PANTHER" id="PTHR46066">
    <property type="entry name" value="CHITINASE DOMAIN-CONTAINING PROTEIN 1 FAMILY MEMBER"/>
    <property type="match status" value="1"/>
</dbReference>
<keyword evidence="3" id="KW-0732">Signal</keyword>
<proteinExistence type="inferred from homology"/>
<feature type="chain" id="PRO_5046534143" description="Chitinase domain-containing protein 1" evidence="3">
    <location>
        <begin position="26"/>
        <end position="398"/>
    </location>
</feature>
<organism evidence="5 6">
    <name type="scientific">Orchesella dallaii</name>
    <dbReference type="NCBI Taxonomy" id="48710"/>
    <lineage>
        <taxon>Eukaryota</taxon>
        <taxon>Metazoa</taxon>
        <taxon>Ecdysozoa</taxon>
        <taxon>Arthropoda</taxon>
        <taxon>Hexapoda</taxon>
        <taxon>Collembola</taxon>
        <taxon>Entomobryomorpha</taxon>
        <taxon>Entomobryoidea</taxon>
        <taxon>Orchesellidae</taxon>
        <taxon>Orchesellinae</taxon>
        <taxon>Orchesella</taxon>
    </lineage>
</organism>
<evidence type="ECO:0000313" key="5">
    <source>
        <dbReference type="EMBL" id="CAL8115009.1"/>
    </source>
</evidence>
<comment type="caution">
    <text evidence="5">The sequence shown here is derived from an EMBL/GenBank/DDBJ whole genome shotgun (WGS) entry which is preliminary data.</text>
</comment>